<keyword evidence="2" id="KW-1185">Reference proteome</keyword>
<feature type="non-terminal residue" evidence="1">
    <location>
        <position position="648"/>
    </location>
</feature>
<evidence type="ECO:0000313" key="1">
    <source>
        <dbReference type="EMBL" id="CAH1778982.1"/>
    </source>
</evidence>
<dbReference type="OrthoDB" id="6129029at2759"/>
<comment type="caution">
    <text evidence="1">The sequence shown here is derived from an EMBL/GenBank/DDBJ whole genome shotgun (WGS) entry which is preliminary data.</text>
</comment>
<reference evidence="1" key="1">
    <citation type="submission" date="2022-03" db="EMBL/GenBank/DDBJ databases">
        <authorList>
            <person name="Martin C."/>
        </authorList>
    </citation>
    <scope>NUCLEOTIDE SEQUENCE</scope>
</reference>
<protein>
    <submittedName>
        <fullName evidence="1">Uncharacterized protein</fullName>
    </submittedName>
</protein>
<sequence length="648" mass="74768">VALVQGGHKESFVPLYWRRKNEKKIDFSHDDCEFIKARGWQVQLSEPSHTILSIDTGITINGRKLLKTVTLFEDGTVNLEIASRNIDLQALRIDPTYMRTQKSVLNMLCILEKVIICEAVKKPNGLSQKCVKCTEEKLTNGTEQMNVIRSNVCLRVLKFSCRVNYCRKCQKQTLYLAIPAPPTITFEKQLRELFPSLPHYMLINLTDLHENTFAKGSRRSPGTMQVWLSLYAHNRNNYRLLKERGFHVPSESILKCYRNVVQQNPDFKDINIEWMANEAKRQCMPTSAYSGGIIFEEMKIDERISTQSNDRDLKTEAFVECNQESLAPTVPSQILQLSYLGFNGYRFPFAFLPITQVTASHLNRIFWKAVNKLALNNFNVLYCNIKDGITNNQLRQFMGIHFPSGNGVLQRYAIESRHNPLRKIVLLIDIKNVTMEIRNSIFLIGDADSHTRKLLHQGRAITSKMWIDAYQWNRKNPISVHKHLRREHLRHSAKRRNGYPEHALSPDMLKLMREFRSSKGADGSYLDAAVELLEMTSTLVDFFNHHQDLTKETYKEKLEGILKVHAWFKEWESEVMESRLPNPTHFLMSPETREDLSSTIIGFDELCGNRFELDPRGSIDPAQFNSDIIKNISCQQQGILDGNSTKPN</sequence>
<evidence type="ECO:0000313" key="2">
    <source>
        <dbReference type="Proteomes" id="UP000749559"/>
    </source>
</evidence>
<accession>A0A8S4NDW2</accession>
<dbReference type="Proteomes" id="UP000749559">
    <property type="component" value="Unassembled WGS sequence"/>
</dbReference>
<proteinExistence type="predicted"/>
<name>A0A8S4NDW2_OWEFU</name>
<dbReference type="AlphaFoldDB" id="A0A8S4NDW2"/>
<gene>
    <name evidence="1" type="ORF">OFUS_LOCUS5835</name>
</gene>
<dbReference type="EMBL" id="CAIIXF020000003">
    <property type="protein sequence ID" value="CAH1778982.1"/>
    <property type="molecule type" value="Genomic_DNA"/>
</dbReference>
<feature type="non-terminal residue" evidence="1">
    <location>
        <position position="1"/>
    </location>
</feature>
<organism evidence="1 2">
    <name type="scientific">Owenia fusiformis</name>
    <name type="common">Polychaete worm</name>
    <dbReference type="NCBI Taxonomy" id="6347"/>
    <lineage>
        <taxon>Eukaryota</taxon>
        <taxon>Metazoa</taxon>
        <taxon>Spiralia</taxon>
        <taxon>Lophotrochozoa</taxon>
        <taxon>Annelida</taxon>
        <taxon>Polychaeta</taxon>
        <taxon>Sedentaria</taxon>
        <taxon>Canalipalpata</taxon>
        <taxon>Sabellida</taxon>
        <taxon>Oweniida</taxon>
        <taxon>Oweniidae</taxon>
        <taxon>Owenia</taxon>
    </lineage>
</organism>